<evidence type="ECO:0000313" key="1">
    <source>
        <dbReference type="EMBL" id="KAJ8897739.1"/>
    </source>
</evidence>
<dbReference type="EMBL" id="JARBHB010000001">
    <property type="protein sequence ID" value="KAJ8897739.1"/>
    <property type="molecule type" value="Genomic_DNA"/>
</dbReference>
<sequence>MFKDKQDKGSVVEMEMSDTILLSTSTGTTKVIPQLLPSTNTNHDTLSNVSANVDDAATSRQTPIIKIHLMNKEFAEEGQVIYKPTILISITFQGQLLPDRILISKHYFDMKP</sequence>
<accession>A0ABQ9IM47</accession>
<evidence type="ECO:0000313" key="2">
    <source>
        <dbReference type="Proteomes" id="UP001159363"/>
    </source>
</evidence>
<keyword evidence="2" id="KW-1185">Reference proteome</keyword>
<reference evidence="1 2" key="1">
    <citation type="submission" date="2023-02" db="EMBL/GenBank/DDBJ databases">
        <title>LHISI_Scaffold_Assembly.</title>
        <authorList>
            <person name="Stuart O.P."/>
            <person name="Cleave R."/>
            <person name="Magrath M.J.L."/>
            <person name="Mikheyev A.S."/>
        </authorList>
    </citation>
    <scope>NUCLEOTIDE SEQUENCE [LARGE SCALE GENOMIC DNA]</scope>
    <source>
        <strain evidence="1">Daus_M_001</strain>
        <tissue evidence="1">Leg muscle</tissue>
    </source>
</reference>
<organism evidence="1 2">
    <name type="scientific">Dryococelus australis</name>
    <dbReference type="NCBI Taxonomy" id="614101"/>
    <lineage>
        <taxon>Eukaryota</taxon>
        <taxon>Metazoa</taxon>
        <taxon>Ecdysozoa</taxon>
        <taxon>Arthropoda</taxon>
        <taxon>Hexapoda</taxon>
        <taxon>Insecta</taxon>
        <taxon>Pterygota</taxon>
        <taxon>Neoptera</taxon>
        <taxon>Polyneoptera</taxon>
        <taxon>Phasmatodea</taxon>
        <taxon>Verophasmatodea</taxon>
        <taxon>Anareolatae</taxon>
        <taxon>Phasmatidae</taxon>
        <taxon>Eurycanthinae</taxon>
        <taxon>Dryococelus</taxon>
    </lineage>
</organism>
<proteinExistence type="predicted"/>
<name>A0ABQ9IM47_9NEOP</name>
<gene>
    <name evidence="1" type="ORF">PR048_003089</name>
</gene>
<protein>
    <submittedName>
        <fullName evidence="1">Uncharacterized protein</fullName>
    </submittedName>
</protein>
<dbReference type="Proteomes" id="UP001159363">
    <property type="component" value="Chromosome 1"/>
</dbReference>
<comment type="caution">
    <text evidence="1">The sequence shown here is derived from an EMBL/GenBank/DDBJ whole genome shotgun (WGS) entry which is preliminary data.</text>
</comment>